<proteinExistence type="predicted"/>
<gene>
    <name evidence="2" type="ORF">WJX72_012292</name>
</gene>
<accession>A0AAW1Q7F1</accession>
<protein>
    <submittedName>
        <fullName evidence="2">Uncharacterized protein</fullName>
    </submittedName>
</protein>
<dbReference type="Proteomes" id="UP001489004">
    <property type="component" value="Unassembled WGS sequence"/>
</dbReference>
<reference evidence="2 3" key="1">
    <citation type="journal article" date="2024" name="Nat. Commun.">
        <title>Phylogenomics reveals the evolutionary origins of lichenization in chlorophyte algae.</title>
        <authorList>
            <person name="Puginier C."/>
            <person name="Libourel C."/>
            <person name="Otte J."/>
            <person name="Skaloud P."/>
            <person name="Haon M."/>
            <person name="Grisel S."/>
            <person name="Petersen M."/>
            <person name="Berrin J.G."/>
            <person name="Delaux P.M."/>
            <person name="Dal Grande F."/>
            <person name="Keller J."/>
        </authorList>
    </citation>
    <scope>NUCLEOTIDE SEQUENCE [LARGE SCALE GENOMIC DNA]</scope>
    <source>
        <strain evidence="2 3">SAG 2043</strain>
    </source>
</reference>
<evidence type="ECO:0000313" key="2">
    <source>
        <dbReference type="EMBL" id="KAK9817292.1"/>
    </source>
</evidence>
<evidence type="ECO:0000256" key="1">
    <source>
        <dbReference type="SAM" id="MobiDB-lite"/>
    </source>
</evidence>
<sequence>MATFQTPPKRKPHEAAEKSLPKVESDGPRSSRVVPLRELLEFIPGHKVGEEDTETRGTRLPLEKQLQAFVGFEARQGTGRKTDWSLRPKRRDAALPGVTYPIRSWPQFAAHLDEWLQEGEA</sequence>
<dbReference type="AlphaFoldDB" id="A0AAW1Q7F1"/>
<name>A0AAW1Q7F1_9CHLO</name>
<comment type="caution">
    <text evidence="2">The sequence shown here is derived from an EMBL/GenBank/DDBJ whole genome shotgun (WGS) entry which is preliminary data.</text>
</comment>
<feature type="compositionally biased region" description="Basic and acidic residues" evidence="1">
    <location>
        <begin position="13"/>
        <end position="29"/>
    </location>
</feature>
<feature type="region of interest" description="Disordered" evidence="1">
    <location>
        <begin position="1"/>
        <end position="31"/>
    </location>
</feature>
<evidence type="ECO:0000313" key="3">
    <source>
        <dbReference type="Proteomes" id="UP001489004"/>
    </source>
</evidence>
<dbReference type="EMBL" id="JALJOR010000005">
    <property type="protein sequence ID" value="KAK9817292.1"/>
    <property type="molecule type" value="Genomic_DNA"/>
</dbReference>
<organism evidence="2 3">
    <name type="scientific">[Myrmecia] bisecta</name>
    <dbReference type="NCBI Taxonomy" id="41462"/>
    <lineage>
        <taxon>Eukaryota</taxon>
        <taxon>Viridiplantae</taxon>
        <taxon>Chlorophyta</taxon>
        <taxon>core chlorophytes</taxon>
        <taxon>Trebouxiophyceae</taxon>
        <taxon>Trebouxiales</taxon>
        <taxon>Trebouxiaceae</taxon>
        <taxon>Myrmecia</taxon>
    </lineage>
</organism>
<keyword evidence="3" id="KW-1185">Reference proteome</keyword>